<keyword evidence="1" id="KW-1133">Transmembrane helix</keyword>
<name>R2XHA3_9ENTE</name>
<feature type="transmembrane region" description="Helical" evidence="1">
    <location>
        <begin position="7"/>
        <end position="32"/>
    </location>
</feature>
<keyword evidence="1" id="KW-0472">Membrane</keyword>
<sequence length="65" mass="7397">MMKDYPMVVRILAVVGFFLVASLVLSIIGPILSGLLHLFFKIGIPLAIAYFLVTWLTKRRGRRTY</sequence>
<organism evidence="2 4">
    <name type="scientific">Enterococcus gilvus ATCC BAA-350</name>
    <dbReference type="NCBI Taxonomy" id="1158614"/>
    <lineage>
        <taxon>Bacteria</taxon>
        <taxon>Bacillati</taxon>
        <taxon>Bacillota</taxon>
        <taxon>Bacilli</taxon>
        <taxon>Lactobacillales</taxon>
        <taxon>Enterococcaceae</taxon>
        <taxon>Enterococcus</taxon>
    </lineage>
</organism>
<accession>R2XHA3</accession>
<dbReference type="RefSeq" id="WP_010782234.1">
    <property type="nucleotide sequence ID" value="NZ_ASWH01000001.1"/>
</dbReference>
<evidence type="ECO:0000256" key="1">
    <source>
        <dbReference type="SAM" id="Phobius"/>
    </source>
</evidence>
<evidence type="ECO:0000313" key="5">
    <source>
        <dbReference type="Proteomes" id="UP000014160"/>
    </source>
</evidence>
<protein>
    <submittedName>
        <fullName evidence="2">Uncharacterized protein</fullName>
    </submittedName>
</protein>
<reference evidence="3 5" key="2">
    <citation type="submission" date="2013-03" db="EMBL/GenBank/DDBJ databases">
        <title>The Genome Sequence of Enterococcus gilvus ATCC BAA-350 (PacBio/Illumina hybrid assembly).</title>
        <authorList>
            <consortium name="The Broad Institute Genomics Platform"/>
            <consortium name="The Broad Institute Genome Sequencing Center for Infectious Disease"/>
            <person name="Earl A."/>
            <person name="Russ C."/>
            <person name="Gilmore M."/>
            <person name="Surin D."/>
            <person name="Walker B."/>
            <person name="Young S."/>
            <person name="Zeng Q."/>
            <person name="Gargeya S."/>
            <person name="Fitzgerald M."/>
            <person name="Haas B."/>
            <person name="Abouelleil A."/>
            <person name="Allen A.W."/>
            <person name="Alvarado L."/>
            <person name="Arachchi H.M."/>
            <person name="Berlin A.M."/>
            <person name="Chapman S.B."/>
            <person name="Gainer-Dewar J."/>
            <person name="Goldberg J."/>
            <person name="Griggs A."/>
            <person name="Gujja S."/>
            <person name="Hansen M."/>
            <person name="Howarth C."/>
            <person name="Imamovic A."/>
            <person name="Ireland A."/>
            <person name="Larimer J."/>
            <person name="McCowan C."/>
            <person name="Murphy C."/>
            <person name="Pearson M."/>
            <person name="Poon T.W."/>
            <person name="Priest M."/>
            <person name="Roberts A."/>
            <person name="Saif S."/>
            <person name="Shea T."/>
            <person name="Sisk P."/>
            <person name="Sykes S."/>
            <person name="Wortman J."/>
            <person name="Nusbaum C."/>
            <person name="Birren B."/>
        </authorList>
    </citation>
    <scope>NUCLEOTIDE SEQUENCE [LARGE SCALE GENOMIC DNA]</scope>
    <source>
        <strain evidence="3 5">ATCC BAA-350</strain>
    </source>
</reference>
<dbReference type="AlphaFoldDB" id="R2XHA3"/>
<keyword evidence="5" id="KW-1185">Reference proteome</keyword>
<dbReference type="HOGENOM" id="CLU_187519_1_0_9"/>
<feature type="transmembrane region" description="Helical" evidence="1">
    <location>
        <begin position="38"/>
        <end position="57"/>
    </location>
</feature>
<gene>
    <name evidence="3" type="ORF">I592_00056</name>
    <name evidence="2" type="ORF">UKC_03906</name>
</gene>
<dbReference type="PATRIC" id="fig|1158614.3.peg.3900"/>
<dbReference type="Proteomes" id="UP000014160">
    <property type="component" value="Unassembled WGS sequence"/>
</dbReference>
<comment type="caution">
    <text evidence="2">The sequence shown here is derived from an EMBL/GenBank/DDBJ whole genome shotgun (WGS) entry which is preliminary data.</text>
</comment>
<dbReference type="eggNOG" id="ENOG5032M0M">
    <property type="taxonomic scope" value="Bacteria"/>
</dbReference>
<dbReference type="EMBL" id="AJDQ01000012">
    <property type="protein sequence ID" value="EOI53953.1"/>
    <property type="molecule type" value="Genomic_DNA"/>
</dbReference>
<keyword evidence="1" id="KW-0812">Transmembrane</keyword>
<evidence type="ECO:0000313" key="2">
    <source>
        <dbReference type="EMBL" id="EOI53953.1"/>
    </source>
</evidence>
<dbReference type="EMBL" id="ASWH01000001">
    <property type="protein sequence ID" value="EOW80772.1"/>
    <property type="molecule type" value="Genomic_DNA"/>
</dbReference>
<evidence type="ECO:0000313" key="4">
    <source>
        <dbReference type="Proteomes" id="UP000013750"/>
    </source>
</evidence>
<evidence type="ECO:0000313" key="3">
    <source>
        <dbReference type="EMBL" id="EOW80772.1"/>
    </source>
</evidence>
<proteinExistence type="predicted"/>
<dbReference type="Proteomes" id="UP000013750">
    <property type="component" value="Unassembled WGS sequence"/>
</dbReference>
<reference evidence="2 4" key="1">
    <citation type="submission" date="2013-02" db="EMBL/GenBank/DDBJ databases">
        <title>The Genome Sequence of Enterococcus gilvus ATCC BAA-350.</title>
        <authorList>
            <consortium name="The Broad Institute Genome Sequencing Platform"/>
            <consortium name="The Broad Institute Genome Sequencing Center for Infectious Disease"/>
            <person name="Earl A.M."/>
            <person name="Gilmore M.S."/>
            <person name="Lebreton F."/>
            <person name="Walker B."/>
            <person name="Young S.K."/>
            <person name="Zeng Q."/>
            <person name="Gargeya S."/>
            <person name="Fitzgerald M."/>
            <person name="Haas B."/>
            <person name="Abouelleil A."/>
            <person name="Alvarado L."/>
            <person name="Arachchi H.M."/>
            <person name="Berlin A.M."/>
            <person name="Chapman S.B."/>
            <person name="Dewar J."/>
            <person name="Goldberg J."/>
            <person name="Griggs A."/>
            <person name="Gujja S."/>
            <person name="Hansen M."/>
            <person name="Howarth C."/>
            <person name="Imamovic A."/>
            <person name="Larimer J."/>
            <person name="McCowan C."/>
            <person name="Murphy C."/>
            <person name="Neiman D."/>
            <person name="Pearson M."/>
            <person name="Priest M."/>
            <person name="Roberts A."/>
            <person name="Saif S."/>
            <person name="Shea T."/>
            <person name="Sisk P."/>
            <person name="Sykes S."/>
            <person name="Wortman J."/>
            <person name="Nusbaum C."/>
            <person name="Birren B."/>
        </authorList>
    </citation>
    <scope>NUCLEOTIDE SEQUENCE [LARGE SCALE GENOMIC DNA]</scope>
    <source>
        <strain evidence="2 4">ATCC BAA-350</strain>
    </source>
</reference>